<gene>
    <name evidence="5" type="ORF">SAMN05192576_1987</name>
</gene>
<evidence type="ECO:0000256" key="3">
    <source>
        <dbReference type="ARBA" id="ARBA00022729"/>
    </source>
</evidence>
<accession>A0A1H0AB24</accession>
<evidence type="ECO:0000313" key="6">
    <source>
        <dbReference type="Proteomes" id="UP000199004"/>
    </source>
</evidence>
<dbReference type="RefSeq" id="WP_170254341.1">
    <property type="nucleotide sequence ID" value="NZ_BKAE01000011.1"/>
</dbReference>
<evidence type="ECO:0000256" key="1">
    <source>
        <dbReference type="ARBA" id="ARBA00008520"/>
    </source>
</evidence>
<comment type="similarity">
    <text evidence="1">Belongs to the bacterial solute-binding protein 1 family.</text>
</comment>
<dbReference type="SUPFAM" id="SSF53850">
    <property type="entry name" value="Periplasmic binding protein-like II"/>
    <property type="match status" value="1"/>
</dbReference>
<dbReference type="InterPro" id="IPR006059">
    <property type="entry name" value="SBP"/>
</dbReference>
<dbReference type="GO" id="GO:1901982">
    <property type="term" value="F:maltose binding"/>
    <property type="evidence" value="ECO:0007669"/>
    <property type="project" value="TreeGrafter"/>
</dbReference>
<dbReference type="Gene3D" id="3.40.190.10">
    <property type="entry name" value="Periplasmic binding protein-like II"/>
    <property type="match status" value="2"/>
</dbReference>
<dbReference type="PANTHER" id="PTHR30061:SF50">
    <property type="entry name" value="MALTOSE_MALTODEXTRIN-BINDING PERIPLASMIC PROTEIN"/>
    <property type="match status" value="1"/>
</dbReference>
<dbReference type="Pfam" id="PF01547">
    <property type="entry name" value="SBP_bac_1"/>
    <property type="match status" value="1"/>
</dbReference>
<dbReference type="AlphaFoldDB" id="A0A1H0AB24"/>
<name>A0A1H0AB24_9ACTN</name>
<sequence length="440" mass="46626">MTHASAPPRGRGGGGRRRRRGLAVAASLALASGLLAACSSGDDSGVPELVWYTNPDAGGQAAVAANCTEASDGAYKISVQVLPQDANQQRIQLIRRLAAEDTGIDIMSIDPPFTAEFANAGYLAEIPQDLQDKFREQSFDGAAEAATWEDQLVVAPFWSNTQVLWYRKSFAEKAGLDMSQAVTWDQIIDAADKGGGTVAVQANKYEGYVVWINALIAGAGGDIVSETEKGVDLSIDIDDEAGKAAAAVIEKLASSKAAPSDLSIAQEGQAGATFGSDVGAFLTNWTYIWTNYDAAQPEVKEDLGFARYPQTVEGEESHPPYGGIGVGVSAFSEHTEEAMQAIECITNAENQGVNAELTGNMPASEGGYEYPALAEIYPQELLDLFQESLDAATPRSVTPYWSDISGAIQGTWHPASGVDSDTPADSKSFIDDILQQRSLL</sequence>
<protein>
    <submittedName>
        <fullName evidence="5">Carbohydrate ABC transporter substrate-binding protein, CUT1 family</fullName>
    </submittedName>
</protein>
<dbReference type="EMBL" id="FNIC01000002">
    <property type="protein sequence ID" value="SDN30799.1"/>
    <property type="molecule type" value="Genomic_DNA"/>
</dbReference>
<keyword evidence="6" id="KW-1185">Reference proteome</keyword>
<feature type="chain" id="PRO_5011478658" evidence="4">
    <location>
        <begin position="37"/>
        <end position="440"/>
    </location>
</feature>
<dbReference type="GO" id="GO:0015768">
    <property type="term" value="P:maltose transport"/>
    <property type="evidence" value="ECO:0007669"/>
    <property type="project" value="TreeGrafter"/>
</dbReference>
<organism evidence="5 6">
    <name type="scientific">Nocardioides szechwanensis</name>
    <dbReference type="NCBI Taxonomy" id="1005944"/>
    <lineage>
        <taxon>Bacteria</taxon>
        <taxon>Bacillati</taxon>
        <taxon>Actinomycetota</taxon>
        <taxon>Actinomycetes</taxon>
        <taxon>Propionibacteriales</taxon>
        <taxon>Nocardioidaceae</taxon>
        <taxon>Nocardioides</taxon>
    </lineage>
</organism>
<proteinExistence type="inferred from homology"/>
<evidence type="ECO:0000313" key="5">
    <source>
        <dbReference type="EMBL" id="SDN30799.1"/>
    </source>
</evidence>
<dbReference type="Proteomes" id="UP000199004">
    <property type="component" value="Unassembled WGS sequence"/>
</dbReference>
<dbReference type="GO" id="GO:0055052">
    <property type="term" value="C:ATP-binding cassette (ABC) transporter complex, substrate-binding subunit-containing"/>
    <property type="evidence" value="ECO:0007669"/>
    <property type="project" value="TreeGrafter"/>
</dbReference>
<dbReference type="STRING" id="1005944.SAMN05192576_1987"/>
<feature type="signal peptide" evidence="4">
    <location>
        <begin position="1"/>
        <end position="36"/>
    </location>
</feature>
<evidence type="ECO:0000256" key="2">
    <source>
        <dbReference type="ARBA" id="ARBA00022448"/>
    </source>
</evidence>
<evidence type="ECO:0000256" key="4">
    <source>
        <dbReference type="SAM" id="SignalP"/>
    </source>
</evidence>
<keyword evidence="2" id="KW-0813">Transport</keyword>
<reference evidence="5 6" key="1">
    <citation type="submission" date="2016-10" db="EMBL/GenBank/DDBJ databases">
        <authorList>
            <person name="de Groot N.N."/>
        </authorList>
    </citation>
    <scope>NUCLEOTIDE SEQUENCE [LARGE SCALE GENOMIC DNA]</scope>
    <source>
        <strain evidence="5 6">CGMCC 1.11147</strain>
    </source>
</reference>
<keyword evidence="3 4" id="KW-0732">Signal</keyword>
<dbReference type="PANTHER" id="PTHR30061">
    <property type="entry name" value="MALTOSE-BINDING PERIPLASMIC PROTEIN"/>
    <property type="match status" value="1"/>
</dbReference>
<dbReference type="GO" id="GO:0042956">
    <property type="term" value="P:maltodextrin transmembrane transport"/>
    <property type="evidence" value="ECO:0007669"/>
    <property type="project" value="TreeGrafter"/>
</dbReference>